<name>A0ABV9S921_9PSEU</name>
<keyword evidence="3" id="KW-1185">Reference proteome</keyword>
<comment type="caution">
    <text evidence="2">The sequence shown here is derived from an EMBL/GenBank/DDBJ whole genome shotgun (WGS) entry which is preliminary data.</text>
</comment>
<feature type="non-terminal residue" evidence="2">
    <location>
        <position position="219"/>
    </location>
</feature>
<proteinExistence type="predicted"/>
<sequence>MIIRRLAAVAVAAVALTAALSTALSVPAAAQELSPSDEMGVMFNCGTYAENKPVTRSETLTRSATWLAVHVPYSMSACHNNQYGDYRTDCSGYVSMIWGLRLSYTTSTLHQVSHEIPRAELRTGDALLRLGNPGHVALFIGWADAAKTQPRVREQAGDTGTTERVWSAANAATYTPIRYDKIVESSSPPRTVDGSDLGGDGRADLVGIKPDGTLWYYGN</sequence>
<keyword evidence="1" id="KW-0732">Signal</keyword>
<feature type="signal peptide" evidence="1">
    <location>
        <begin position="1"/>
        <end position="30"/>
    </location>
</feature>
<dbReference type="EMBL" id="JBHSIS010000017">
    <property type="protein sequence ID" value="MFC4856946.1"/>
    <property type="molecule type" value="Genomic_DNA"/>
</dbReference>
<organism evidence="2 3">
    <name type="scientific">Actinophytocola glycyrrhizae</name>
    <dbReference type="NCBI Taxonomy" id="2044873"/>
    <lineage>
        <taxon>Bacteria</taxon>
        <taxon>Bacillati</taxon>
        <taxon>Actinomycetota</taxon>
        <taxon>Actinomycetes</taxon>
        <taxon>Pseudonocardiales</taxon>
        <taxon>Pseudonocardiaceae</taxon>
    </lineage>
</organism>
<feature type="chain" id="PRO_5047303806" description="Cell wall-associated NlpC family hydrolase" evidence="1">
    <location>
        <begin position="31"/>
        <end position="219"/>
    </location>
</feature>
<dbReference type="RefSeq" id="WP_378058938.1">
    <property type="nucleotide sequence ID" value="NZ_JBHSIS010000017.1"/>
</dbReference>
<accession>A0ABV9S921</accession>
<evidence type="ECO:0000256" key="1">
    <source>
        <dbReference type="SAM" id="SignalP"/>
    </source>
</evidence>
<dbReference type="Proteomes" id="UP001595859">
    <property type="component" value="Unassembled WGS sequence"/>
</dbReference>
<protein>
    <recommendedName>
        <fullName evidence="4">Cell wall-associated NlpC family hydrolase</fullName>
    </recommendedName>
</protein>
<dbReference type="SUPFAM" id="SSF54001">
    <property type="entry name" value="Cysteine proteinases"/>
    <property type="match status" value="1"/>
</dbReference>
<evidence type="ECO:0000313" key="2">
    <source>
        <dbReference type="EMBL" id="MFC4856946.1"/>
    </source>
</evidence>
<gene>
    <name evidence="2" type="ORF">ACFPCV_25915</name>
</gene>
<evidence type="ECO:0000313" key="3">
    <source>
        <dbReference type="Proteomes" id="UP001595859"/>
    </source>
</evidence>
<reference evidence="3" key="1">
    <citation type="journal article" date="2019" name="Int. J. Syst. Evol. Microbiol.">
        <title>The Global Catalogue of Microorganisms (GCM) 10K type strain sequencing project: providing services to taxonomists for standard genome sequencing and annotation.</title>
        <authorList>
            <consortium name="The Broad Institute Genomics Platform"/>
            <consortium name="The Broad Institute Genome Sequencing Center for Infectious Disease"/>
            <person name="Wu L."/>
            <person name="Ma J."/>
        </authorList>
    </citation>
    <scope>NUCLEOTIDE SEQUENCE [LARGE SCALE GENOMIC DNA]</scope>
    <source>
        <strain evidence="3">ZS-22-S1</strain>
    </source>
</reference>
<dbReference type="Gene3D" id="3.90.1720.10">
    <property type="entry name" value="endopeptidase domain like (from Nostoc punctiforme)"/>
    <property type="match status" value="1"/>
</dbReference>
<dbReference type="InterPro" id="IPR038765">
    <property type="entry name" value="Papain-like_cys_pep_sf"/>
</dbReference>
<evidence type="ECO:0008006" key="4">
    <source>
        <dbReference type="Google" id="ProtNLM"/>
    </source>
</evidence>